<feature type="chain" id="PRO_5012631643" evidence="1">
    <location>
        <begin position="21"/>
        <end position="114"/>
    </location>
</feature>
<keyword evidence="1" id="KW-0732">Signal</keyword>
<dbReference type="EMBL" id="KZ302056">
    <property type="protein sequence ID" value="PFH48624.1"/>
    <property type="molecule type" value="Genomic_DNA"/>
</dbReference>
<name>A0A2A9NH32_9AGAR</name>
<dbReference type="InterPro" id="IPR048508">
    <property type="entry name" value="LDL"/>
</dbReference>
<sequence>MHLVTIAAAAAISFPTFAASAWLSCVEQSECKDCEHLEQLYNFSKNFCSSYKNPNNQTQGWASASSSGGWSSKNECVDAFVDIVSKCYGLKDGGKDLFENGSDMTVYFCNCEHA</sequence>
<proteinExistence type="predicted"/>
<evidence type="ECO:0000313" key="3">
    <source>
        <dbReference type="Proteomes" id="UP000242287"/>
    </source>
</evidence>
<keyword evidence="3" id="KW-1185">Reference proteome</keyword>
<dbReference type="Pfam" id="PF21691">
    <property type="entry name" value="LDL"/>
    <property type="match status" value="1"/>
</dbReference>
<accession>A0A2A9NH32</accession>
<feature type="signal peptide" evidence="1">
    <location>
        <begin position="1"/>
        <end position="20"/>
    </location>
</feature>
<dbReference type="CDD" id="cd22811">
    <property type="entry name" value="agbl-like"/>
    <property type="match status" value="1"/>
</dbReference>
<dbReference type="AlphaFoldDB" id="A0A2A9NH32"/>
<evidence type="ECO:0000313" key="2">
    <source>
        <dbReference type="EMBL" id="PFH48624.1"/>
    </source>
</evidence>
<reference evidence="2 3" key="1">
    <citation type="submission" date="2014-02" db="EMBL/GenBank/DDBJ databases">
        <title>Transposable element dynamics among asymbiotic and ectomycorrhizal Amanita fungi.</title>
        <authorList>
            <consortium name="DOE Joint Genome Institute"/>
            <person name="Hess J."/>
            <person name="Skrede I."/>
            <person name="Wolfe B."/>
            <person name="LaButti K."/>
            <person name="Ohm R.A."/>
            <person name="Grigoriev I.V."/>
            <person name="Pringle A."/>
        </authorList>
    </citation>
    <scope>NUCLEOTIDE SEQUENCE [LARGE SCALE GENOMIC DNA]</scope>
    <source>
        <strain evidence="2 3">SKay4041</strain>
    </source>
</reference>
<gene>
    <name evidence="2" type="ORF">AMATHDRAFT_5651</name>
</gene>
<protein>
    <submittedName>
        <fullName evidence="2">Uncharacterized protein</fullName>
    </submittedName>
</protein>
<evidence type="ECO:0000256" key="1">
    <source>
        <dbReference type="SAM" id="SignalP"/>
    </source>
</evidence>
<organism evidence="2 3">
    <name type="scientific">Amanita thiersii Skay4041</name>
    <dbReference type="NCBI Taxonomy" id="703135"/>
    <lineage>
        <taxon>Eukaryota</taxon>
        <taxon>Fungi</taxon>
        <taxon>Dikarya</taxon>
        <taxon>Basidiomycota</taxon>
        <taxon>Agaricomycotina</taxon>
        <taxon>Agaricomycetes</taxon>
        <taxon>Agaricomycetidae</taxon>
        <taxon>Agaricales</taxon>
        <taxon>Pluteineae</taxon>
        <taxon>Amanitaceae</taxon>
        <taxon>Amanita</taxon>
    </lineage>
</organism>
<dbReference type="Proteomes" id="UP000242287">
    <property type="component" value="Unassembled WGS sequence"/>
</dbReference>